<dbReference type="PANTHER" id="PTHR47970:SF12">
    <property type="entry name" value="KINESIN FAMILY MEMBER 11"/>
    <property type="match status" value="1"/>
</dbReference>
<evidence type="ECO:0000256" key="2">
    <source>
        <dbReference type="ARBA" id="ARBA00022490"/>
    </source>
</evidence>
<dbReference type="GO" id="GO:0005876">
    <property type="term" value="C:spindle microtubule"/>
    <property type="evidence" value="ECO:0007669"/>
    <property type="project" value="TreeGrafter"/>
</dbReference>
<feature type="compositionally biased region" description="Pro residues" evidence="5">
    <location>
        <begin position="101"/>
        <end position="111"/>
    </location>
</feature>
<gene>
    <name evidence="6" type="ORF">EDB81DRAFT_942922</name>
</gene>
<name>A0A9P9FN01_9HYPO</name>
<evidence type="ECO:0000256" key="4">
    <source>
        <dbReference type="ARBA" id="ARBA00023212"/>
    </source>
</evidence>
<feature type="region of interest" description="Disordered" evidence="5">
    <location>
        <begin position="257"/>
        <end position="282"/>
    </location>
</feature>
<sequence>MPSRSSKKDKRRAPITVEPADSGQDSSSDWMDDNQSQASSASSSAQSEAGPSRKPEKDMATSGQKKASGKKGNAKESKVDNRESANSPELPRAQHTGYNPYPYPSPPAPPFNYPVPPPYGGYMNHGGHLVPFGHHQSYFHREALAPGVPPAQPYHMPPGGFPAMPYPPNMPSAAQEPNAPPPNQRYSGPPTMPSAAPYGPQPASNAPPRRPQYPPQGYPSYYGRPGAPYFPAPGMSMYDMVPYGQYYDHMHQYYMAPPPPPPSEPPARPATPAPPPFPKEDPEKMRLEAEIAALMAAEAKSKAAEKQKEIETQIRRDTEEAIHRRMEAMKMAQEEAKREIEKAKVEAEHAARARIEAERKAEVERGRRQAEVMKEAEERARDRFEIELKAAEEARKKVAETRLRAEAEAKAKYEAEIRAAEARGKTQAEERARIENEARRKFEAELQASEERRKKETEASAQAQAFLDAKLKLEAETKAAEAQRKAVADARAQGEEDARLKFELLVKEAEEKKNMEAELRARLVQEIRMELQAEFEAVDLRRRNVQGEETNEVDPETGLKLGSEASSEASLTVKDEAERLIAQMEVVLKALKKAARTNIEEAPRDTADGTSVSDSDTSVSASLASGHWKPHQRQRMERRDRRVLRLIREEIIDPIVSVLSGPLRGQLIDSLPVREPAVLEQFPTLSSGENVLDVVPFQEYIPEPESDDDETVTRFEQFYQPPTVDQESDFEESLRSASLVTPVKEVEERKEEEDAIQDEVTKSAEPKTPATGGSAPEIEAEIVDGSSSTAHHDANGEMEKAIDEKESPTQVTSETDETVSENPYPEVLKGLSEETGSGPRVPPTTLGDKLPIPEENSAGTETLESASLKVQKRGRSLGPPSQDEAKFPQSNRRSSRSLEPVIQQ</sequence>
<evidence type="ECO:0000256" key="1">
    <source>
        <dbReference type="ARBA" id="ARBA00004245"/>
    </source>
</evidence>
<feature type="region of interest" description="Disordered" evidence="5">
    <location>
        <begin position="1"/>
        <end position="111"/>
    </location>
</feature>
<organism evidence="6 7">
    <name type="scientific">Dactylonectria macrodidyma</name>
    <dbReference type="NCBI Taxonomy" id="307937"/>
    <lineage>
        <taxon>Eukaryota</taxon>
        <taxon>Fungi</taxon>
        <taxon>Dikarya</taxon>
        <taxon>Ascomycota</taxon>
        <taxon>Pezizomycotina</taxon>
        <taxon>Sordariomycetes</taxon>
        <taxon>Hypocreomycetidae</taxon>
        <taxon>Hypocreales</taxon>
        <taxon>Nectriaceae</taxon>
        <taxon>Dactylonectria</taxon>
    </lineage>
</organism>
<dbReference type="PANTHER" id="PTHR47970">
    <property type="entry name" value="KINESIN-LIKE PROTEIN KIF11"/>
    <property type="match status" value="1"/>
</dbReference>
<feature type="region of interest" description="Disordered" evidence="5">
    <location>
        <begin position="741"/>
        <end position="904"/>
    </location>
</feature>
<dbReference type="AlphaFoldDB" id="A0A9P9FN01"/>
<feature type="region of interest" description="Disordered" evidence="5">
    <location>
        <begin position="151"/>
        <end position="218"/>
    </location>
</feature>
<accession>A0A9P9FN01</accession>
<feature type="region of interest" description="Disordered" evidence="5">
    <location>
        <begin position="601"/>
        <end position="635"/>
    </location>
</feature>
<dbReference type="GO" id="GO:0051231">
    <property type="term" value="P:spindle elongation"/>
    <property type="evidence" value="ECO:0007669"/>
    <property type="project" value="TreeGrafter"/>
</dbReference>
<feature type="region of interest" description="Disordered" evidence="5">
    <location>
        <begin position="546"/>
        <end position="565"/>
    </location>
</feature>
<feature type="compositionally biased region" description="Basic and acidic residues" evidence="5">
    <location>
        <begin position="73"/>
        <end position="83"/>
    </location>
</feature>
<dbReference type="EMBL" id="JAGMUV010000003">
    <property type="protein sequence ID" value="KAH7165956.1"/>
    <property type="molecule type" value="Genomic_DNA"/>
</dbReference>
<comment type="subcellular location">
    <subcellularLocation>
        <location evidence="1">Cytoplasm</location>
        <location evidence="1">Cytoskeleton</location>
    </subcellularLocation>
</comment>
<feature type="compositionally biased region" description="Pro residues" evidence="5">
    <location>
        <begin position="257"/>
        <end position="277"/>
    </location>
</feature>
<evidence type="ECO:0000313" key="7">
    <source>
        <dbReference type="Proteomes" id="UP000738349"/>
    </source>
</evidence>
<keyword evidence="4" id="KW-0206">Cytoskeleton</keyword>
<protein>
    <submittedName>
        <fullName evidence="6">Uncharacterized protein</fullName>
    </submittedName>
</protein>
<dbReference type="OrthoDB" id="10508883at2759"/>
<comment type="caution">
    <text evidence="6">The sequence shown here is derived from an EMBL/GenBank/DDBJ whole genome shotgun (WGS) entry which is preliminary data.</text>
</comment>
<dbReference type="GO" id="GO:0090307">
    <property type="term" value="P:mitotic spindle assembly"/>
    <property type="evidence" value="ECO:0007669"/>
    <property type="project" value="TreeGrafter"/>
</dbReference>
<feature type="compositionally biased region" description="Pro residues" evidence="5">
    <location>
        <begin position="151"/>
        <end position="170"/>
    </location>
</feature>
<dbReference type="GO" id="GO:0008574">
    <property type="term" value="F:plus-end-directed microtubule motor activity"/>
    <property type="evidence" value="ECO:0007669"/>
    <property type="project" value="TreeGrafter"/>
</dbReference>
<feature type="compositionally biased region" description="Low complexity" evidence="5">
    <location>
        <begin position="608"/>
        <end position="626"/>
    </location>
</feature>
<evidence type="ECO:0000256" key="3">
    <source>
        <dbReference type="ARBA" id="ARBA00023175"/>
    </source>
</evidence>
<evidence type="ECO:0000256" key="5">
    <source>
        <dbReference type="SAM" id="MobiDB-lite"/>
    </source>
</evidence>
<feature type="compositionally biased region" description="Basic residues" evidence="5">
    <location>
        <begin position="1"/>
        <end position="13"/>
    </location>
</feature>
<proteinExistence type="predicted"/>
<reference evidence="6" key="1">
    <citation type="journal article" date="2021" name="Nat. Commun.">
        <title>Genetic determinants of endophytism in the Arabidopsis root mycobiome.</title>
        <authorList>
            <person name="Mesny F."/>
            <person name="Miyauchi S."/>
            <person name="Thiergart T."/>
            <person name="Pickel B."/>
            <person name="Atanasova L."/>
            <person name="Karlsson M."/>
            <person name="Huettel B."/>
            <person name="Barry K.W."/>
            <person name="Haridas S."/>
            <person name="Chen C."/>
            <person name="Bauer D."/>
            <person name="Andreopoulos W."/>
            <person name="Pangilinan J."/>
            <person name="LaButti K."/>
            <person name="Riley R."/>
            <person name="Lipzen A."/>
            <person name="Clum A."/>
            <person name="Drula E."/>
            <person name="Henrissat B."/>
            <person name="Kohler A."/>
            <person name="Grigoriev I.V."/>
            <person name="Martin F.M."/>
            <person name="Hacquard S."/>
        </authorList>
    </citation>
    <scope>NUCLEOTIDE SEQUENCE</scope>
    <source>
        <strain evidence="6">MPI-CAGE-AT-0147</strain>
    </source>
</reference>
<feature type="compositionally biased region" description="Low complexity" evidence="5">
    <location>
        <begin position="35"/>
        <end position="47"/>
    </location>
</feature>
<keyword evidence="2" id="KW-0963">Cytoplasm</keyword>
<feature type="compositionally biased region" description="Pro residues" evidence="5">
    <location>
        <begin position="208"/>
        <end position="217"/>
    </location>
</feature>
<feature type="region of interest" description="Disordered" evidence="5">
    <location>
        <begin position="358"/>
        <end position="379"/>
    </location>
</feature>
<evidence type="ECO:0000313" key="6">
    <source>
        <dbReference type="EMBL" id="KAH7165956.1"/>
    </source>
</evidence>
<feature type="compositionally biased region" description="Basic and acidic residues" evidence="5">
    <location>
        <begin position="790"/>
        <end position="807"/>
    </location>
</feature>
<keyword evidence="3" id="KW-0505">Motor protein</keyword>
<dbReference type="GO" id="GO:0072686">
    <property type="term" value="C:mitotic spindle"/>
    <property type="evidence" value="ECO:0007669"/>
    <property type="project" value="TreeGrafter"/>
</dbReference>
<keyword evidence="7" id="KW-1185">Reference proteome</keyword>
<dbReference type="Proteomes" id="UP000738349">
    <property type="component" value="Unassembled WGS sequence"/>
</dbReference>
<feature type="region of interest" description="Disordered" evidence="5">
    <location>
        <begin position="419"/>
        <end position="438"/>
    </location>
</feature>
<dbReference type="InterPro" id="IPR047149">
    <property type="entry name" value="KIF11-like"/>
</dbReference>